<dbReference type="PROSITE" id="PS50088">
    <property type="entry name" value="ANK_REPEAT"/>
    <property type="match status" value="6"/>
</dbReference>
<dbReference type="InterPro" id="IPR002110">
    <property type="entry name" value="Ankyrin_rpt"/>
</dbReference>
<evidence type="ECO:0000256" key="2">
    <source>
        <dbReference type="ARBA" id="ARBA00022454"/>
    </source>
</evidence>
<feature type="compositionally biased region" description="Low complexity" evidence="7">
    <location>
        <begin position="54"/>
        <end position="72"/>
    </location>
</feature>
<evidence type="ECO:0000256" key="4">
    <source>
        <dbReference type="ARBA" id="ARBA00022691"/>
    </source>
</evidence>
<evidence type="ECO:0000256" key="6">
    <source>
        <dbReference type="PROSITE-ProRule" id="PRU00023"/>
    </source>
</evidence>
<dbReference type="CDD" id="cd20905">
    <property type="entry name" value="EHMT_ZBD"/>
    <property type="match status" value="1"/>
</dbReference>
<dbReference type="InterPro" id="IPR007728">
    <property type="entry name" value="Pre-SET_dom"/>
</dbReference>
<comment type="subcellular location">
    <subcellularLocation>
        <location evidence="1">Chromosome</location>
    </subcellularLocation>
</comment>
<keyword evidence="10" id="KW-1185">Reference proteome</keyword>
<dbReference type="Pfam" id="PF21533">
    <property type="entry name" value="EHMT1-2_CRR"/>
    <property type="match status" value="1"/>
</dbReference>
<gene>
    <name evidence="11" type="primary">ehmt1a</name>
</gene>
<dbReference type="Pfam" id="PF00856">
    <property type="entry name" value="SET"/>
    <property type="match status" value="1"/>
</dbReference>
<dbReference type="CDD" id="cd10543">
    <property type="entry name" value="SET_EHMT"/>
    <property type="match status" value="1"/>
</dbReference>
<keyword evidence="4" id="KW-0949">S-adenosyl-L-methionine</keyword>
<dbReference type="SMART" id="SM00317">
    <property type="entry name" value="SET"/>
    <property type="match status" value="1"/>
</dbReference>
<evidence type="ECO:0000313" key="11">
    <source>
        <dbReference type="RefSeq" id="XP_030647341.1"/>
    </source>
</evidence>
<evidence type="ECO:0000259" key="9">
    <source>
        <dbReference type="PROSITE" id="PS50867"/>
    </source>
</evidence>
<feature type="compositionally biased region" description="Polar residues" evidence="7">
    <location>
        <begin position="189"/>
        <end position="202"/>
    </location>
</feature>
<evidence type="ECO:0000256" key="1">
    <source>
        <dbReference type="ARBA" id="ARBA00004286"/>
    </source>
</evidence>
<dbReference type="FunCoup" id="A0A6J2WSX2">
    <property type="interactions" value="97"/>
</dbReference>
<keyword evidence="2" id="KW-0158">Chromosome</keyword>
<dbReference type="PANTHER" id="PTHR46307:SF2">
    <property type="entry name" value="HISTONE-LYSINE N-METHYLTRANSFERASE EHMT1"/>
    <property type="match status" value="1"/>
</dbReference>
<dbReference type="CTD" id="100005761"/>
<feature type="repeat" description="ANK" evidence="6">
    <location>
        <begin position="641"/>
        <end position="673"/>
    </location>
</feature>
<dbReference type="OrthoDB" id="5792673at2759"/>
<reference evidence="11" key="1">
    <citation type="submission" date="2025-08" db="UniProtKB">
        <authorList>
            <consortium name="RefSeq"/>
        </authorList>
    </citation>
    <scope>IDENTIFICATION</scope>
</reference>
<evidence type="ECO:0000256" key="7">
    <source>
        <dbReference type="SAM" id="MobiDB-lite"/>
    </source>
</evidence>
<feature type="compositionally biased region" description="Polar residues" evidence="7">
    <location>
        <begin position="82"/>
        <end position="98"/>
    </location>
</feature>
<feature type="domain" description="SET" evidence="8">
    <location>
        <begin position="895"/>
        <end position="1012"/>
    </location>
</feature>
<accession>A0A6J2WSX2</accession>
<sequence length="1063" mass="117329">MAKSKGTGADRPGGPAKRGRKPKVRLEGGGPQTTTSGVRGKQDPNGPPATGQRTSTTSSSSSSSSSGPISTSNGDAHHLKQDTVTGNPQNSQVLTVNPTGFDAGKTFPTPSSGLRGVIDTGNRGTVTGPVESDTDHSRTLVPPQPRLAWKTMSRPASDPSALKILNKGTSVSARQMEVENSLPSPIFKSPQSQKGPTKPQTVSRKKKRKMGLYNFVPKKKTKATKGPSPHQSSTRAKSNQAKGVQISLEEAFKARKDSERQEQQAGRTENGGRKEEKTQDGRLEEYTELPLHTLDLKAQESLFTSIRTGLPENKENMEVDDVLDLPLCSCRMETPKCQDTLALAEGKCMAVESVDGKLSLCRKVILKQEMMRPSNRIGLLVLCEDHRAGMVKHQSCPGCGFFCRAGTFMECKPDGNISHRFHRSCAPVVRGQLYCPHCGEEASQAKEVTIAKPDPVITPTTVAMPTVKTVIAQAEYVQFGCSEPVKETLENVLEALEDGAYMKSRFPPSRLYAYAKQGELQNVMHLLVEGVDPNLKMENERRRTPLHAAAAEGHTQICHILVQAGANLDMCDADQKTPLMEACENNQLETVQYLLKAGASVGHKDLRGSTCLHMAARGGHLRVLQTLLSTTSVNVNCKDDGGWTPITWATENGHKEQVKLLLSKGADVHMRDKEENICLHWAAFSGSDDIAQLLLEARSDLHATNIHGDSPLHIAVRQNQLDCVILFLSRGANVNLRNRDGEMPLDCCTPNSKIWTVLSTNKKLTDARRGRDTKVERVLCRDISRGYEEVPVPCVNGVDHESCPNNFKYVPENCFTTQVNIDENITHLQHCTCKDDCASSSCICGQLSMGRWYDKDGCLLPAFSREDPPFLFECNHACTCWRTCRNRVVQNRLRVRLQVFRTERMGWGVRALQDIPEGTFVCEFAGEIISDGEANIRENDSYMFSLENKVGEVYCVDAHFYGNVSRFINHLCEPNLFPVRVFTKHQDLRFPRIAFFSSKPIQAGDQLGFDYGDQYWEIKSKYFSCLCGSSKCRHSTTSAAQSRDDRVKPSTQVALTQSATINP</sequence>
<dbReference type="InParanoid" id="A0A6J2WSX2"/>
<dbReference type="InterPro" id="IPR036770">
    <property type="entry name" value="Ankyrin_rpt-contain_sf"/>
</dbReference>
<dbReference type="PRINTS" id="PR01415">
    <property type="entry name" value="ANKYRIN"/>
</dbReference>
<dbReference type="Pfam" id="PF12796">
    <property type="entry name" value="Ank_2"/>
    <property type="match status" value="2"/>
</dbReference>
<organism evidence="10 11">
    <name type="scientific">Chanos chanos</name>
    <name type="common">Milkfish</name>
    <name type="synonym">Mugil chanos</name>
    <dbReference type="NCBI Taxonomy" id="29144"/>
    <lineage>
        <taxon>Eukaryota</taxon>
        <taxon>Metazoa</taxon>
        <taxon>Chordata</taxon>
        <taxon>Craniata</taxon>
        <taxon>Vertebrata</taxon>
        <taxon>Euteleostomi</taxon>
        <taxon>Actinopterygii</taxon>
        <taxon>Neopterygii</taxon>
        <taxon>Teleostei</taxon>
        <taxon>Ostariophysi</taxon>
        <taxon>Gonorynchiformes</taxon>
        <taxon>Chanidae</taxon>
        <taxon>Chanos</taxon>
    </lineage>
</organism>
<feature type="compositionally biased region" description="Basic and acidic residues" evidence="7">
    <location>
        <begin position="250"/>
        <end position="262"/>
    </location>
</feature>
<dbReference type="PANTHER" id="PTHR46307">
    <property type="entry name" value="G9A, ISOFORM B"/>
    <property type="match status" value="1"/>
</dbReference>
<dbReference type="Gene3D" id="1.25.40.20">
    <property type="entry name" value="Ankyrin repeat-containing domain"/>
    <property type="match status" value="1"/>
</dbReference>
<dbReference type="GO" id="GO:0005634">
    <property type="term" value="C:nucleus"/>
    <property type="evidence" value="ECO:0007669"/>
    <property type="project" value="InterPro"/>
</dbReference>
<dbReference type="SUPFAM" id="SSF48403">
    <property type="entry name" value="Ankyrin repeat"/>
    <property type="match status" value="1"/>
</dbReference>
<dbReference type="AlphaFoldDB" id="A0A6J2WSX2"/>
<feature type="repeat" description="ANK" evidence="6">
    <location>
        <begin position="674"/>
        <end position="706"/>
    </location>
</feature>
<keyword evidence="5" id="KW-0156">Chromatin regulator</keyword>
<feature type="repeat" description="ANK" evidence="6">
    <location>
        <begin position="707"/>
        <end position="739"/>
    </location>
</feature>
<feature type="compositionally biased region" description="Polar residues" evidence="7">
    <location>
        <begin position="229"/>
        <end position="242"/>
    </location>
</feature>
<dbReference type="InterPro" id="IPR001214">
    <property type="entry name" value="SET_dom"/>
</dbReference>
<dbReference type="GO" id="GO:0032259">
    <property type="term" value="P:methylation"/>
    <property type="evidence" value="ECO:0007669"/>
    <property type="project" value="UniProtKB-KW"/>
</dbReference>
<keyword evidence="6" id="KW-0040">ANK repeat</keyword>
<proteinExistence type="predicted"/>
<protein>
    <submittedName>
        <fullName evidence="11">Histone-lysine N-methyltransferase EHMT1a</fullName>
    </submittedName>
</protein>
<name>A0A6J2WSX2_CHACN</name>
<dbReference type="GO" id="GO:0000785">
    <property type="term" value="C:chromatin"/>
    <property type="evidence" value="ECO:0007669"/>
    <property type="project" value="TreeGrafter"/>
</dbReference>
<dbReference type="SMART" id="SM00468">
    <property type="entry name" value="PreSET"/>
    <property type="match status" value="1"/>
</dbReference>
<keyword evidence="3" id="KW-0489">Methyltransferase</keyword>
<dbReference type="Pfam" id="PF00023">
    <property type="entry name" value="Ank"/>
    <property type="match status" value="1"/>
</dbReference>
<dbReference type="GeneID" id="115827597"/>
<feature type="repeat" description="ANK" evidence="6">
    <location>
        <begin position="607"/>
        <end position="640"/>
    </location>
</feature>
<dbReference type="GO" id="GO:0046974">
    <property type="term" value="F:histone H3K9 methyltransferase activity"/>
    <property type="evidence" value="ECO:0007669"/>
    <property type="project" value="TreeGrafter"/>
</dbReference>
<feature type="repeat" description="ANK" evidence="6">
    <location>
        <begin position="541"/>
        <end position="573"/>
    </location>
</feature>
<dbReference type="PROSITE" id="PS50297">
    <property type="entry name" value="ANK_REP_REGION"/>
    <property type="match status" value="5"/>
</dbReference>
<keyword evidence="3" id="KW-0808">Transferase</keyword>
<feature type="region of interest" description="Disordered" evidence="7">
    <location>
        <begin position="1"/>
        <end position="283"/>
    </location>
</feature>
<feature type="compositionally biased region" description="Basic and acidic residues" evidence="7">
    <location>
        <begin position="270"/>
        <end position="283"/>
    </location>
</feature>
<evidence type="ECO:0000256" key="3">
    <source>
        <dbReference type="ARBA" id="ARBA00022603"/>
    </source>
</evidence>
<dbReference type="InterPro" id="IPR046341">
    <property type="entry name" value="SET_dom_sf"/>
</dbReference>
<dbReference type="SMART" id="SM00248">
    <property type="entry name" value="ANK"/>
    <property type="match status" value="6"/>
</dbReference>
<dbReference type="Proteomes" id="UP000504632">
    <property type="component" value="Chromosome 14"/>
</dbReference>
<dbReference type="InterPro" id="IPR047762">
    <property type="entry name" value="EHMT_CRR"/>
</dbReference>
<dbReference type="RefSeq" id="XP_030647341.1">
    <property type="nucleotide sequence ID" value="XM_030791481.1"/>
</dbReference>
<feature type="repeat" description="ANK" evidence="6">
    <location>
        <begin position="574"/>
        <end position="606"/>
    </location>
</feature>
<feature type="domain" description="Pre-SET" evidence="9">
    <location>
        <begin position="829"/>
        <end position="892"/>
    </location>
</feature>
<dbReference type="GO" id="GO:0002039">
    <property type="term" value="F:p53 binding"/>
    <property type="evidence" value="ECO:0007669"/>
    <property type="project" value="InterPro"/>
</dbReference>
<dbReference type="Gene3D" id="2.170.270.10">
    <property type="entry name" value="SET domain"/>
    <property type="match status" value="1"/>
</dbReference>
<dbReference type="FunFam" id="2.170.270.10:FF:000005">
    <property type="entry name" value="Euchromatic histone-lysine N-methyltransferase 2"/>
    <property type="match status" value="1"/>
</dbReference>
<dbReference type="PROSITE" id="PS50280">
    <property type="entry name" value="SET"/>
    <property type="match status" value="1"/>
</dbReference>
<evidence type="ECO:0000256" key="5">
    <source>
        <dbReference type="ARBA" id="ARBA00022853"/>
    </source>
</evidence>
<dbReference type="GO" id="GO:0000122">
    <property type="term" value="P:negative regulation of transcription by RNA polymerase II"/>
    <property type="evidence" value="ECO:0007669"/>
    <property type="project" value="TreeGrafter"/>
</dbReference>
<dbReference type="InterPro" id="IPR043550">
    <property type="entry name" value="EHMT1/EHMT2"/>
</dbReference>
<evidence type="ECO:0000313" key="10">
    <source>
        <dbReference type="Proteomes" id="UP000504632"/>
    </source>
</evidence>
<evidence type="ECO:0000259" key="8">
    <source>
        <dbReference type="PROSITE" id="PS50280"/>
    </source>
</evidence>
<dbReference type="SUPFAM" id="SSF82199">
    <property type="entry name" value="SET domain"/>
    <property type="match status" value="1"/>
</dbReference>
<dbReference type="Pfam" id="PF05033">
    <property type="entry name" value="Pre-SET"/>
    <property type="match status" value="1"/>
</dbReference>
<dbReference type="PROSITE" id="PS50867">
    <property type="entry name" value="PRE_SET"/>
    <property type="match status" value="1"/>
</dbReference>
<dbReference type="GO" id="GO:0008270">
    <property type="term" value="F:zinc ion binding"/>
    <property type="evidence" value="ECO:0007669"/>
    <property type="project" value="InterPro"/>
</dbReference>